<evidence type="ECO:0000256" key="6">
    <source>
        <dbReference type="ARBA" id="ARBA00022958"/>
    </source>
</evidence>
<sequence length="287" mass="31136">VTEDGTRNSKLIGIVTNRDIDFEKNREITLDKVMTTNLITGKEGITLQDANEIIKKSKIGKLPIVDSQGKLVSLVSRSDLKKNKEFPDASKDERKRLRCGAAVSTLLESRDRVAALYEAGVDVIIIDSAQGNSNYQIEMIQFIKKEFKNLDIVAGNVVTRAQAENLIRAGADGLRIGMGPGSICITQDTMAVGRAQATAIYQTAKHSAKYDVPVIADGGISNIGDIANSLAIGASTCMMGFMFAGTTEAPGEYFYENGIRLKKYRGMASIEAMKAGGDKRYLTKVKK</sequence>
<comment type="caution">
    <text evidence="13">The sequence shown here is derived from an EMBL/GenBank/DDBJ whole genome shotgun (WGS) entry which is preliminary data.</text>
</comment>
<evidence type="ECO:0000256" key="11">
    <source>
        <dbReference type="PROSITE-ProRule" id="PRU00703"/>
    </source>
</evidence>
<dbReference type="InterPro" id="IPR005990">
    <property type="entry name" value="IMP_DH"/>
</dbReference>
<dbReference type="Proteomes" id="UP000011778">
    <property type="component" value="Unassembled WGS sequence"/>
</dbReference>
<evidence type="ECO:0000313" key="14">
    <source>
        <dbReference type="Proteomes" id="UP000011778"/>
    </source>
</evidence>
<dbReference type="GO" id="GO:0046872">
    <property type="term" value="F:metal ion binding"/>
    <property type="evidence" value="ECO:0007669"/>
    <property type="project" value="UniProtKB-KW"/>
</dbReference>
<dbReference type="PROSITE" id="PS00487">
    <property type="entry name" value="IMP_DH_GMP_RED"/>
    <property type="match status" value="1"/>
</dbReference>
<evidence type="ECO:0000256" key="10">
    <source>
        <dbReference type="ARBA" id="ARBA00048028"/>
    </source>
</evidence>
<evidence type="ECO:0000256" key="2">
    <source>
        <dbReference type="ARBA" id="ARBA00005502"/>
    </source>
</evidence>
<name>M3HBT0_LEPIT</name>
<proteinExistence type="inferred from homology"/>
<dbReference type="InterPro" id="IPR013785">
    <property type="entry name" value="Aldolase_TIM"/>
</dbReference>
<evidence type="ECO:0000256" key="3">
    <source>
        <dbReference type="ARBA" id="ARBA00022723"/>
    </source>
</evidence>
<keyword evidence="5" id="KW-0658">Purine biosynthesis</keyword>
<evidence type="ECO:0000256" key="7">
    <source>
        <dbReference type="ARBA" id="ARBA00023002"/>
    </source>
</evidence>
<evidence type="ECO:0000256" key="9">
    <source>
        <dbReference type="ARBA" id="ARBA00023122"/>
    </source>
</evidence>
<dbReference type="Gene3D" id="3.20.20.70">
    <property type="entry name" value="Aldolase class I"/>
    <property type="match status" value="1"/>
</dbReference>
<dbReference type="FunFam" id="3.20.20.70:FF:000424">
    <property type="entry name" value="Inosine-5'-monophosphate dehydrogenase 2"/>
    <property type="match status" value="1"/>
</dbReference>
<dbReference type="PANTHER" id="PTHR11911:SF111">
    <property type="entry name" value="INOSINE-5'-MONOPHOSPHATE DEHYDROGENASE"/>
    <property type="match status" value="1"/>
</dbReference>
<comment type="similarity">
    <text evidence="2">Belongs to the IMPDH/GMPR family.</text>
</comment>
<protein>
    <submittedName>
        <fullName evidence="13">CBS domain protein</fullName>
    </submittedName>
</protein>
<feature type="non-terminal residue" evidence="13">
    <location>
        <position position="1"/>
    </location>
</feature>
<organism evidence="13 14">
    <name type="scientific">Leptospira interrogans serovar Copenhageni str. LT2050</name>
    <dbReference type="NCBI Taxonomy" id="1001598"/>
    <lineage>
        <taxon>Bacteria</taxon>
        <taxon>Pseudomonadati</taxon>
        <taxon>Spirochaetota</taxon>
        <taxon>Spirochaetia</taxon>
        <taxon>Leptospirales</taxon>
        <taxon>Leptospiraceae</taxon>
        <taxon>Leptospira</taxon>
    </lineage>
</organism>
<reference evidence="13 14" key="1">
    <citation type="submission" date="2013-02" db="EMBL/GenBank/DDBJ databases">
        <authorList>
            <person name="Harkins D.M."/>
            <person name="Durkin A.S."/>
            <person name="Brinkac L.M."/>
            <person name="Haft D.H."/>
            <person name="Selengut J.D."/>
            <person name="Sanka R."/>
            <person name="DePew J."/>
            <person name="Purushe J."/>
            <person name="Tulsiani S.M."/>
            <person name="Graham G.C."/>
            <person name="Burns M.-A."/>
            <person name="Dohnt M.F."/>
            <person name="Smythe L.D."/>
            <person name="McKay D.B."/>
            <person name="Craig S.B."/>
            <person name="Vinetz J.M."/>
            <person name="Sutton G.G."/>
            <person name="Nierman W.C."/>
            <person name="Fouts D.E."/>
        </authorList>
    </citation>
    <scope>NUCLEOTIDE SEQUENCE [LARGE SCALE GENOMIC DNA]</scope>
    <source>
        <strain evidence="13 14">LT2050</strain>
    </source>
</reference>
<dbReference type="InterPro" id="IPR001093">
    <property type="entry name" value="IMP_DH_GMPRt"/>
</dbReference>
<dbReference type="SMART" id="SM00116">
    <property type="entry name" value="CBS"/>
    <property type="match status" value="1"/>
</dbReference>
<dbReference type="CDD" id="cd00381">
    <property type="entry name" value="IMPDH"/>
    <property type="match status" value="1"/>
</dbReference>
<comment type="catalytic activity">
    <reaction evidence="10">
        <text>IMP + NAD(+) + H2O = XMP + NADH + H(+)</text>
        <dbReference type="Rhea" id="RHEA:11708"/>
        <dbReference type="ChEBI" id="CHEBI:15377"/>
        <dbReference type="ChEBI" id="CHEBI:15378"/>
        <dbReference type="ChEBI" id="CHEBI:57464"/>
        <dbReference type="ChEBI" id="CHEBI:57540"/>
        <dbReference type="ChEBI" id="CHEBI:57945"/>
        <dbReference type="ChEBI" id="CHEBI:58053"/>
        <dbReference type="EC" id="1.1.1.205"/>
    </reaction>
</comment>
<dbReference type="InterPro" id="IPR000644">
    <property type="entry name" value="CBS_dom"/>
</dbReference>
<dbReference type="GO" id="GO:0006177">
    <property type="term" value="P:GMP biosynthetic process"/>
    <property type="evidence" value="ECO:0007669"/>
    <property type="project" value="UniProtKB-KW"/>
</dbReference>
<dbReference type="CDD" id="cd04601">
    <property type="entry name" value="CBS_pair_IMPDH"/>
    <property type="match status" value="1"/>
</dbReference>
<keyword evidence="9 11" id="KW-0129">CBS domain</keyword>
<dbReference type="InterPro" id="IPR015875">
    <property type="entry name" value="IMP_DH/GMP_Rdtase_CS"/>
</dbReference>
<comment type="cofactor">
    <cofactor evidence="1">
        <name>K(+)</name>
        <dbReference type="ChEBI" id="CHEBI:29103"/>
    </cofactor>
</comment>
<evidence type="ECO:0000313" key="13">
    <source>
        <dbReference type="EMBL" id="EMG21769.1"/>
    </source>
</evidence>
<evidence type="ECO:0000256" key="8">
    <source>
        <dbReference type="ARBA" id="ARBA00023027"/>
    </source>
</evidence>
<dbReference type="AlphaFoldDB" id="M3HBT0"/>
<dbReference type="PROSITE" id="PS51371">
    <property type="entry name" value="CBS"/>
    <property type="match status" value="1"/>
</dbReference>
<keyword evidence="4" id="KW-0332">GMP biosynthesis</keyword>
<dbReference type="GO" id="GO:0003938">
    <property type="term" value="F:IMP dehydrogenase activity"/>
    <property type="evidence" value="ECO:0007669"/>
    <property type="project" value="UniProtKB-EC"/>
</dbReference>
<evidence type="ECO:0000256" key="4">
    <source>
        <dbReference type="ARBA" id="ARBA00022749"/>
    </source>
</evidence>
<keyword evidence="3" id="KW-0479">Metal-binding</keyword>
<dbReference type="SUPFAM" id="SSF51412">
    <property type="entry name" value="Inosine monophosphate dehydrogenase (IMPDH)"/>
    <property type="match status" value="1"/>
</dbReference>
<dbReference type="PANTHER" id="PTHR11911">
    <property type="entry name" value="INOSINE-5-MONOPHOSPHATE DEHYDROGENASE RELATED"/>
    <property type="match status" value="1"/>
</dbReference>
<keyword evidence="7" id="KW-0560">Oxidoreductase</keyword>
<evidence type="ECO:0000259" key="12">
    <source>
        <dbReference type="PROSITE" id="PS51371"/>
    </source>
</evidence>
<dbReference type="GO" id="GO:0006183">
    <property type="term" value="P:GTP biosynthetic process"/>
    <property type="evidence" value="ECO:0007669"/>
    <property type="project" value="TreeGrafter"/>
</dbReference>
<feature type="domain" description="CBS" evidence="12">
    <location>
        <begin position="34"/>
        <end position="90"/>
    </location>
</feature>
<keyword evidence="6" id="KW-0630">Potassium</keyword>
<keyword evidence="8" id="KW-0520">NAD</keyword>
<dbReference type="SMART" id="SM01240">
    <property type="entry name" value="IMPDH"/>
    <property type="match status" value="1"/>
</dbReference>
<evidence type="ECO:0000256" key="5">
    <source>
        <dbReference type="ARBA" id="ARBA00022755"/>
    </source>
</evidence>
<gene>
    <name evidence="13" type="ORF">LEP1GSC150_0136</name>
</gene>
<dbReference type="EMBL" id="AFMD02000276">
    <property type="protein sequence ID" value="EMG21769.1"/>
    <property type="molecule type" value="Genomic_DNA"/>
</dbReference>
<accession>M3HBT0</accession>
<evidence type="ECO:0000256" key="1">
    <source>
        <dbReference type="ARBA" id="ARBA00001958"/>
    </source>
</evidence>
<dbReference type="Pfam" id="PF00478">
    <property type="entry name" value="IMPDH"/>
    <property type="match status" value="1"/>
</dbReference>